<name>J1L1T3_9EURY</name>
<keyword evidence="2" id="KW-1185">Reference proteome</keyword>
<gene>
    <name evidence="1" type="ORF">Metli_1029</name>
</gene>
<dbReference type="InterPro" id="IPR036390">
    <property type="entry name" value="WH_DNA-bd_sf"/>
</dbReference>
<dbReference type="Proteomes" id="UP000005095">
    <property type="component" value="Chromosome"/>
</dbReference>
<sequence length="98" mass="10706">MSRIDKSPSKIQDNPDGTNERILDLIARAGGATSGTIYRAGVCGLSQQAIDNRLERLTRRGAIYCDRAYGVKIFRLAHETATESESRRTALAGGDQHD</sequence>
<accession>J1L1T3</accession>
<organism evidence="1 2">
    <name type="scientific">Methanofollis liminatans DSM 4140</name>
    <dbReference type="NCBI Taxonomy" id="28892"/>
    <lineage>
        <taxon>Archaea</taxon>
        <taxon>Methanobacteriati</taxon>
        <taxon>Methanobacteriota</taxon>
        <taxon>Stenosarchaea group</taxon>
        <taxon>Methanomicrobia</taxon>
        <taxon>Methanomicrobiales</taxon>
        <taxon>Methanomicrobiaceae</taxon>
        <taxon>Methanofollis</taxon>
    </lineage>
</organism>
<dbReference type="HOGENOM" id="CLU_2327288_0_0_2"/>
<dbReference type="SUPFAM" id="SSF46785">
    <property type="entry name" value="Winged helix' DNA-binding domain"/>
    <property type="match status" value="1"/>
</dbReference>
<reference evidence="1 2" key="1">
    <citation type="submission" date="2011-08" db="EMBL/GenBank/DDBJ databases">
        <title>The complete genome of Methanofollis liminatans DSM 4140.</title>
        <authorList>
            <consortium name="US DOE Joint Genome Institute (JGI-PGF)"/>
            <person name="Lucas S."/>
            <person name="Han J."/>
            <person name="Lapidus A."/>
            <person name="Bruce D."/>
            <person name="Goodwin L."/>
            <person name="Pitluck S."/>
            <person name="Peters L."/>
            <person name="Kyrpides N."/>
            <person name="Mavromatis K."/>
            <person name="Ivanova N."/>
            <person name="Mikhailova N."/>
            <person name="Lu M."/>
            <person name="Detter J.C."/>
            <person name="Tapia R."/>
            <person name="Han C."/>
            <person name="Land M."/>
            <person name="Hauser L."/>
            <person name="Markowitz V."/>
            <person name="Cheng J.-F."/>
            <person name="Hugenholtz P."/>
            <person name="Woyke T."/>
            <person name="Wu D."/>
            <person name="Spring S."/>
            <person name="Schuler E."/>
            <person name="Brambilla E."/>
            <person name="Klenk H.-P."/>
            <person name="Eisen J.A."/>
        </authorList>
    </citation>
    <scope>NUCLEOTIDE SEQUENCE [LARGE SCALE GENOMIC DNA]</scope>
    <source>
        <strain evidence="1 2">DSM 4140</strain>
    </source>
</reference>
<dbReference type="EMBL" id="CM001555">
    <property type="protein sequence ID" value="EJG06987.1"/>
    <property type="molecule type" value="Genomic_DNA"/>
</dbReference>
<protein>
    <submittedName>
        <fullName evidence="1">Uncharacterized protein</fullName>
    </submittedName>
</protein>
<dbReference type="AlphaFoldDB" id="J1L1T3"/>
<dbReference type="RefSeq" id="WP_004038555.1">
    <property type="nucleotide sequence ID" value="NZ_CM001555.1"/>
</dbReference>
<evidence type="ECO:0000313" key="1">
    <source>
        <dbReference type="EMBL" id="EJG06987.1"/>
    </source>
</evidence>
<proteinExistence type="predicted"/>
<evidence type="ECO:0000313" key="2">
    <source>
        <dbReference type="Proteomes" id="UP000005095"/>
    </source>
</evidence>